<dbReference type="AlphaFoldDB" id="A0A150GGK6"/>
<accession>A0A150GGK6</accession>
<reference evidence="2" key="1">
    <citation type="journal article" date="2016" name="Nat. Commun.">
        <title>The Gonium pectorale genome demonstrates co-option of cell cycle regulation during the evolution of multicellularity.</title>
        <authorList>
            <person name="Hanschen E.R."/>
            <person name="Marriage T.N."/>
            <person name="Ferris P.J."/>
            <person name="Hamaji T."/>
            <person name="Toyoda A."/>
            <person name="Fujiyama A."/>
            <person name="Neme R."/>
            <person name="Noguchi H."/>
            <person name="Minakuchi Y."/>
            <person name="Suzuki M."/>
            <person name="Kawai-Toyooka H."/>
            <person name="Smith D.R."/>
            <person name="Sparks H."/>
            <person name="Anderson J."/>
            <person name="Bakaric R."/>
            <person name="Luria V."/>
            <person name="Karger A."/>
            <person name="Kirschner M.W."/>
            <person name="Durand P.M."/>
            <person name="Michod R.E."/>
            <person name="Nozaki H."/>
            <person name="Olson B.J."/>
        </authorList>
    </citation>
    <scope>NUCLEOTIDE SEQUENCE [LARGE SCALE GENOMIC DNA]</scope>
    <source>
        <strain evidence="2">NIES-2863</strain>
    </source>
</reference>
<dbReference type="EMBL" id="LSYV01000025">
    <property type="protein sequence ID" value="KXZ48944.1"/>
    <property type="molecule type" value="Genomic_DNA"/>
</dbReference>
<sequence length="321" mass="32405">MRGWASFLLAKGRYLRGVLVADASQALTPGAAATARAPAPLTAVSGCLAFLSSNASSTSSSPAVYTLELRFAVGNLSAGLLDVTWAACVPGAAAAAGGRPAALATRGALRCDVWRSAGAADGGRVPSPRDRPPAASLVLPGGVAGSRYQNCSTWTTNPGCGGVVQFTPLEILAGAAARSPGGALAASPPSPPPPPPPGGAAYHVRCWAYWSGSFRRGLLNMRGASNNTASPITAAAYLGAQQIYNSTALGSPAADPSTGRRSFAPLVSSLGPYYPLLAFEYPDVQPSLVLGLLDGTENFEARALMQIGQEMVLPPATAAAA</sequence>
<dbReference type="Proteomes" id="UP000075714">
    <property type="component" value="Unassembled WGS sequence"/>
</dbReference>
<proteinExistence type="predicted"/>
<comment type="caution">
    <text evidence="1">The sequence shown here is derived from an EMBL/GenBank/DDBJ whole genome shotgun (WGS) entry which is preliminary data.</text>
</comment>
<evidence type="ECO:0000313" key="1">
    <source>
        <dbReference type="EMBL" id="KXZ48944.1"/>
    </source>
</evidence>
<gene>
    <name evidence="1" type="ORF">GPECTOR_24g234</name>
</gene>
<evidence type="ECO:0000313" key="2">
    <source>
        <dbReference type="Proteomes" id="UP000075714"/>
    </source>
</evidence>
<name>A0A150GGK6_GONPE</name>
<keyword evidence="2" id="KW-1185">Reference proteome</keyword>
<protein>
    <submittedName>
        <fullName evidence="1">Uncharacterized protein</fullName>
    </submittedName>
</protein>
<organism evidence="1 2">
    <name type="scientific">Gonium pectorale</name>
    <name type="common">Green alga</name>
    <dbReference type="NCBI Taxonomy" id="33097"/>
    <lineage>
        <taxon>Eukaryota</taxon>
        <taxon>Viridiplantae</taxon>
        <taxon>Chlorophyta</taxon>
        <taxon>core chlorophytes</taxon>
        <taxon>Chlorophyceae</taxon>
        <taxon>CS clade</taxon>
        <taxon>Chlamydomonadales</taxon>
        <taxon>Volvocaceae</taxon>
        <taxon>Gonium</taxon>
    </lineage>
</organism>